<gene>
    <name evidence="1" type="ORF">R69658_01663</name>
    <name evidence="2" type="ORF">SAMN05192563_101125</name>
</gene>
<dbReference type="AlphaFoldDB" id="A0A1I7DQM2"/>
<dbReference type="GO" id="GO:0009399">
    <property type="term" value="P:nitrogen fixation"/>
    <property type="evidence" value="ECO:0007669"/>
    <property type="project" value="InterPro"/>
</dbReference>
<evidence type="ECO:0000313" key="3">
    <source>
        <dbReference type="Proteomes" id="UP000198844"/>
    </source>
</evidence>
<dbReference type="Proteomes" id="UP000198844">
    <property type="component" value="Unassembled WGS sequence"/>
</dbReference>
<name>A0A1I7DQM2_9BURK</name>
<evidence type="ECO:0000313" key="1">
    <source>
        <dbReference type="EMBL" id="CAE6727754.1"/>
    </source>
</evidence>
<reference evidence="1 4" key="2">
    <citation type="submission" date="2021-02" db="EMBL/GenBank/DDBJ databases">
        <authorList>
            <person name="Vanwijnsberghe S."/>
        </authorList>
    </citation>
    <scope>NUCLEOTIDE SEQUENCE [LARGE SCALE GENOMIC DNA]</scope>
    <source>
        <strain evidence="1 4">R-69658</strain>
    </source>
</reference>
<dbReference type="Proteomes" id="UP000674425">
    <property type="component" value="Unassembled WGS sequence"/>
</dbReference>
<dbReference type="EMBL" id="CAJNAU010000011">
    <property type="protein sequence ID" value="CAE6727754.1"/>
    <property type="molecule type" value="Genomic_DNA"/>
</dbReference>
<evidence type="ECO:0000313" key="4">
    <source>
        <dbReference type="Proteomes" id="UP000674425"/>
    </source>
</evidence>
<sequence length="228" mass="25026">MTGVIWFDVLHRAAAMSDEPLSPVAEPAAPSPEPLFASLDARVAERTAKWLVAATDPASPDTRLFAKLIAARDVRDELVLLGLSQPAWRALLERHFVRASAPVFASLPALPPVDTSEHAAFVSTLHALLLTYASTAVDTNDARCLASIIAHACLRPDHLWRDLGLAGREEVTWMLTRYFPTLVLLNVENLRWKKFLAQQRAFSLGLQPGPAPGCPGCEDYGHCFPDRR</sequence>
<dbReference type="InterPro" id="IPR006975">
    <property type="entry name" value="NifQ"/>
</dbReference>
<evidence type="ECO:0000313" key="2">
    <source>
        <dbReference type="EMBL" id="SFU13924.1"/>
    </source>
</evidence>
<dbReference type="EMBL" id="FPBH01000011">
    <property type="protein sequence ID" value="SFU13924.1"/>
    <property type="molecule type" value="Genomic_DNA"/>
</dbReference>
<keyword evidence="4" id="KW-1185">Reference proteome</keyword>
<accession>A0A1I7DQM2</accession>
<reference evidence="2 3" key="1">
    <citation type="submission" date="2016-10" db="EMBL/GenBank/DDBJ databases">
        <authorList>
            <person name="de Groot N.N."/>
        </authorList>
    </citation>
    <scope>NUCLEOTIDE SEQUENCE [LARGE SCALE GENOMIC DNA]</scope>
    <source>
        <strain evidence="2 3">LMG 27731</strain>
    </source>
</reference>
<dbReference type="Pfam" id="PF04891">
    <property type="entry name" value="NifQ"/>
    <property type="match status" value="1"/>
</dbReference>
<proteinExistence type="predicted"/>
<organism evidence="2 3">
    <name type="scientific">Paraburkholderia aspalathi</name>
    <dbReference type="NCBI Taxonomy" id="1324617"/>
    <lineage>
        <taxon>Bacteria</taxon>
        <taxon>Pseudomonadati</taxon>
        <taxon>Pseudomonadota</taxon>
        <taxon>Betaproteobacteria</taxon>
        <taxon>Burkholderiales</taxon>
        <taxon>Burkholderiaceae</taxon>
        <taxon>Paraburkholderia</taxon>
    </lineage>
</organism>
<protein>
    <submittedName>
        <fullName evidence="2">Nitrogen fixation protein NifQ</fullName>
    </submittedName>
</protein>
<dbReference type="GO" id="GO:0030151">
    <property type="term" value="F:molybdenum ion binding"/>
    <property type="evidence" value="ECO:0007669"/>
    <property type="project" value="InterPro"/>
</dbReference>